<dbReference type="EMBL" id="QVQW01000140">
    <property type="protein sequence ID" value="RKU39839.1"/>
    <property type="molecule type" value="Genomic_DNA"/>
</dbReference>
<accession>A0A420XWA5</accession>
<dbReference type="OrthoDB" id="167809at2759"/>
<organism evidence="4 5">
    <name type="scientific">Coniochaeta pulveracea</name>
    <dbReference type="NCBI Taxonomy" id="177199"/>
    <lineage>
        <taxon>Eukaryota</taxon>
        <taxon>Fungi</taxon>
        <taxon>Dikarya</taxon>
        <taxon>Ascomycota</taxon>
        <taxon>Pezizomycotina</taxon>
        <taxon>Sordariomycetes</taxon>
        <taxon>Sordariomycetidae</taxon>
        <taxon>Coniochaetales</taxon>
        <taxon>Coniochaetaceae</taxon>
        <taxon>Coniochaeta</taxon>
    </lineage>
</organism>
<feature type="non-terminal residue" evidence="4">
    <location>
        <position position="172"/>
    </location>
</feature>
<dbReference type="STRING" id="177199.A0A420XWA5"/>
<evidence type="ECO:0000256" key="1">
    <source>
        <dbReference type="ARBA" id="ARBA00006336"/>
    </source>
</evidence>
<dbReference type="InterPro" id="IPR050272">
    <property type="entry name" value="Isochorismatase-like_hydrls"/>
</dbReference>
<evidence type="ECO:0000259" key="3">
    <source>
        <dbReference type="Pfam" id="PF00857"/>
    </source>
</evidence>
<keyword evidence="2" id="KW-0378">Hydrolase</keyword>
<dbReference type="PANTHER" id="PTHR43540:SF9">
    <property type="entry name" value="FAMILY HYDROLASE, PUTATIVE (AFU_ORTHOLOGUE AFUA_2G08700)-RELATED"/>
    <property type="match status" value="1"/>
</dbReference>
<dbReference type="CDD" id="cd00431">
    <property type="entry name" value="cysteine_hydrolases"/>
    <property type="match status" value="1"/>
</dbReference>
<reference evidence="4 5" key="1">
    <citation type="submission" date="2018-08" db="EMBL/GenBank/DDBJ databases">
        <title>Draft genome of the lignicolous fungus Coniochaeta pulveracea.</title>
        <authorList>
            <person name="Borstlap C.J."/>
            <person name="De Witt R.N."/>
            <person name="Botha A."/>
            <person name="Volschenk H."/>
        </authorList>
    </citation>
    <scope>NUCLEOTIDE SEQUENCE [LARGE SCALE GENOMIC DNA]</scope>
    <source>
        <strain evidence="4 5">CAB683</strain>
    </source>
</reference>
<dbReference type="SUPFAM" id="SSF52499">
    <property type="entry name" value="Isochorismatase-like hydrolases"/>
    <property type="match status" value="1"/>
</dbReference>
<dbReference type="PANTHER" id="PTHR43540">
    <property type="entry name" value="PEROXYUREIDOACRYLATE/UREIDOACRYLATE AMIDOHYDROLASE-RELATED"/>
    <property type="match status" value="1"/>
</dbReference>
<dbReference type="Gene3D" id="3.40.50.850">
    <property type="entry name" value="Isochorismatase-like"/>
    <property type="match status" value="1"/>
</dbReference>
<dbReference type="Proteomes" id="UP000275385">
    <property type="component" value="Unassembled WGS sequence"/>
</dbReference>
<keyword evidence="5" id="KW-1185">Reference proteome</keyword>
<dbReference type="Pfam" id="PF00857">
    <property type="entry name" value="Isochorismatase"/>
    <property type="match status" value="1"/>
</dbReference>
<evidence type="ECO:0000256" key="2">
    <source>
        <dbReference type="ARBA" id="ARBA00022801"/>
    </source>
</evidence>
<evidence type="ECO:0000313" key="5">
    <source>
        <dbReference type="Proteomes" id="UP000275385"/>
    </source>
</evidence>
<proteinExistence type="inferred from homology"/>
<dbReference type="InterPro" id="IPR000868">
    <property type="entry name" value="Isochorismatase-like_dom"/>
</dbReference>
<sequence length="172" mass="18616">MASLLSLPSARPYEFKFPIETTALIIIDIQRDFVDPGGFGSIQCGNPEVFSRARAIVPAVQKVLEAFRSIGAHVIHTREGHQPDLADLPAAKRLRQIGAPNSHHDLGIGDKGPNGRLLVRGEYGHDIIDELTPWPGEAVIDKPGKGSFFGTSLHRVLLAKGITHLLFTGVTT</sequence>
<comment type="caution">
    <text evidence="4">The sequence shown here is derived from an EMBL/GenBank/DDBJ whole genome shotgun (WGS) entry which is preliminary data.</text>
</comment>
<feature type="domain" description="Isochorismatase-like" evidence="3">
    <location>
        <begin position="22"/>
        <end position="172"/>
    </location>
</feature>
<protein>
    <recommendedName>
        <fullName evidence="3">Isochorismatase-like domain-containing protein</fullName>
    </recommendedName>
</protein>
<dbReference type="InterPro" id="IPR036380">
    <property type="entry name" value="Isochorismatase-like_sf"/>
</dbReference>
<gene>
    <name evidence="4" type="ORF">DL546_000019</name>
</gene>
<dbReference type="AlphaFoldDB" id="A0A420XWA5"/>
<comment type="similarity">
    <text evidence="1">Belongs to the isochorismatase family.</text>
</comment>
<name>A0A420XWA5_9PEZI</name>
<evidence type="ECO:0000313" key="4">
    <source>
        <dbReference type="EMBL" id="RKU39839.1"/>
    </source>
</evidence>
<dbReference type="GO" id="GO:0016787">
    <property type="term" value="F:hydrolase activity"/>
    <property type="evidence" value="ECO:0007669"/>
    <property type="project" value="UniProtKB-KW"/>
</dbReference>